<dbReference type="InterPro" id="IPR003034">
    <property type="entry name" value="SAP_dom"/>
</dbReference>
<dbReference type="Proteomes" id="UP001633002">
    <property type="component" value="Unassembled WGS sequence"/>
</dbReference>
<dbReference type="SUPFAM" id="SSF68906">
    <property type="entry name" value="SAP domain"/>
    <property type="match status" value="1"/>
</dbReference>
<feature type="compositionally biased region" description="Acidic residues" evidence="1">
    <location>
        <begin position="50"/>
        <end position="60"/>
    </location>
</feature>
<evidence type="ECO:0000313" key="3">
    <source>
        <dbReference type="EMBL" id="KAL3687506.1"/>
    </source>
</evidence>
<dbReference type="Pfam" id="PF02037">
    <property type="entry name" value="SAP"/>
    <property type="match status" value="1"/>
</dbReference>
<sequence length="404" mass="45652">MAGRIDALLTARAQRVVPPDDVRMDPPGTGDHDIVPDSQDAVGQDRESRLDDDDPFDDGVESDHETVEVDDELQEVPLRKGDDEPYVQLPTEYGLWAREPLAVYVDCRWDSSRNGHHGTVPFINAANDRVIEMVTMTRVEASSSWNIETRAVERGTTSLLEKGIAISEIIHDDNRVVDSIIDRYEILNQKDLWHKCKNIIESFKILQDAKVTTADRSIVDARSWAELAVFTNDMLKQYCRSQQLPVSGTKVTLINRIAEHLGLAVEEYHTVECSRGLKYPELAAHDIAYKLKSWIYTCCRRAKTRGDSRPELMVFDICTAAQHWACDHSDFCILPGNRPCGQRQFGDGARFPHGGATHLVVKAFLEEHVTAAKMSVRKRPTTTRVLVCRTAVWKNDIKRIVFGE</sequence>
<dbReference type="PANTHER" id="PTHR31751:SF7">
    <property type="entry name" value="THAP-TYPE DOMAIN-CONTAINING PROTEIN"/>
    <property type="match status" value="1"/>
</dbReference>
<dbReference type="InterPro" id="IPR036361">
    <property type="entry name" value="SAP_dom_sf"/>
</dbReference>
<dbReference type="AlphaFoldDB" id="A0ABD3HBS3"/>
<proteinExistence type="predicted"/>
<dbReference type="EMBL" id="JBJQOH010000004">
    <property type="protein sequence ID" value="KAL3687506.1"/>
    <property type="molecule type" value="Genomic_DNA"/>
</dbReference>
<evidence type="ECO:0000256" key="1">
    <source>
        <dbReference type="SAM" id="MobiDB-lite"/>
    </source>
</evidence>
<accession>A0ABD3HBS3</accession>
<dbReference type="Gene3D" id="1.10.720.30">
    <property type="entry name" value="SAP domain"/>
    <property type="match status" value="1"/>
</dbReference>
<evidence type="ECO:0000259" key="2">
    <source>
        <dbReference type="PROSITE" id="PS50800"/>
    </source>
</evidence>
<evidence type="ECO:0000313" key="4">
    <source>
        <dbReference type="Proteomes" id="UP001633002"/>
    </source>
</evidence>
<name>A0ABD3HBS3_9MARC</name>
<reference evidence="3 4" key="1">
    <citation type="submission" date="2024-09" db="EMBL/GenBank/DDBJ databases">
        <title>Chromosome-scale assembly of Riccia sorocarpa.</title>
        <authorList>
            <person name="Paukszto L."/>
        </authorList>
    </citation>
    <scope>NUCLEOTIDE SEQUENCE [LARGE SCALE GENOMIC DNA]</scope>
    <source>
        <strain evidence="3">LP-2024</strain>
        <tissue evidence="3">Aerial parts of the thallus</tissue>
    </source>
</reference>
<comment type="caution">
    <text evidence="3">The sequence shown here is derived from an EMBL/GenBank/DDBJ whole genome shotgun (WGS) entry which is preliminary data.</text>
</comment>
<organism evidence="3 4">
    <name type="scientific">Riccia sorocarpa</name>
    <dbReference type="NCBI Taxonomy" id="122646"/>
    <lineage>
        <taxon>Eukaryota</taxon>
        <taxon>Viridiplantae</taxon>
        <taxon>Streptophyta</taxon>
        <taxon>Embryophyta</taxon>
        <taxon>Marchantiophyta</taxon>
        <taxon>Marchantiopsida</taxon>
        <taxon>Marchantiidae</taxon>
        <taxon>Marchantiales</taxon>
        <taxon>Ricciaceae</taxon>
        <taxon>Riccia</taxon>
    </lineage>
</organism>
<feature type="region of interest" description="Disordered" evidence="1">
    <location>
        <begin position="1"/>
        <end position="67"/>
    </location>
</feature>
<dbReference type="PANTHER" id="PTHR31751">
    <property type="entry name" value="SI:CH211-108C17.2-RELATED-RELATED"/>
    <property type="match status" value="1"/>
</dbReference>
<feature type="compositionally biased region" description="Basic and acidic residues" evidence="1">
    <location>
        <begin position="18"/>
        <end position="35"/>
    </location>
</feature>
<dbReference type="PROSITE" id="PS50800">
    <property type="entry name" value="SAP"/>
    <property type="match status" value="1"/>
</dbReference>
<feature type="domain" description="SAP" evidence="2">
    <location>
        <begin position="227"/>
        <end position="261"/>
    </location>
</feature>
<keyword evidence="4" id="KW-1185">Reference proteome</keyword>
<gene>
    <name evidence="3" type="ORF">R1sor_013815</name>
</gene>
<protein>
    <recommendedName>
        <fullName evidence="2">SAP domain-containing protein</fullName>
    </recommendedName>
</protein>
<dbReference type="SMART" id="SM00513">
    <property type="entry name" value="SAP"/>
    <property type="match status" value="1"/>
</dbReference>